<evidence type="ECO:0008006" key="3">
    <source>
        <dbReference type="Google" id="ProtNLM"/>
    </source>
</evidence>
<dbReference type="Proteomes" id="UP000609064">
    <property type="component" value="Unassembled WGS sequence"/>
</dbReference>
<dbReference type="RefSeq" id="WP_188766108.1">
    <property type="nucleotide sequence ID" value="NZ_BMKK01000004.1"/>
</dbReference>
<reference evidence="1" key="1">
    <citation type="journal article" date="2014" name="Int. J. Syst. Evol. Microbiol.">
        <title>Complete genome sequence of Corynebacterium casei LMG S-19264T (=DSM 44701T), isolated from a smear-ripened cheese.</title>
        <authorList>
            <consortium name="US DOE Joint Genome Institute (JGI-PGF)"/>
            <person name="Walter F."/>
            <person name="Albersmeier A."/>
            <person name="Kalinowski J."/>
            <person name="Ruckert C."/>
        </authorList>
    </citation>
    <scope>NUCLEOTIDE SEQUENCE</scope>
    <source>
        <strain evidence="1">CGMCC 1.15958</strain>
    </source>
</reference>
<gene>
    <name evidence="1" type="ORF">GCM10011514_21780</name>
</gene>
<name>A0A916YRB8_9BACT</name>
<sequence>MFKYLSIIFISLCFSCQNKAVIFEDKKLKGVCFVAPPREIEATEFDNVKNIHAEWVALTPYGFTRDGSPEFRYNKSSDGHWWGESPKGVSECVRMAHEKGLKVMLKPHAWVQSSTGSTFTGDLDFKTEAEWQTFEKSFGEYLLDFAKVADSTKVEIYCIATEFENFVEKRPDFWHKIIKDIRSVYKGKLTYAENWDCYDKVPFWAELDFVGVDGYFPLAEEKSPSLQAIKKGWEKHRTGLEKFSRKIQKPILFTEIGYQSTDFTTQKPWESYSKHPDNDALQADAYKAFFEEVWKESWLAGCFIWKWFPDLKRENDEGRKHKFRDKYTPQGKIGEVVLKEYFKNN</sequence>
<dbReference type="Pfam" id="PF22612">
    <property type="entry name" value="GH113"/>
    <property type="match status" value="1"/>
</dbReference>
<dbReference type="AlphaFoldDB" id="A0A916YRB8"/>
<reference evidence="1" key="2">
    <citation type="submission" date="2020-09" db="EMBL/GenBank/DDBJ databases">
        <authorList>
            <person name="Sun Q."/>
            <person name="Zhou Y."/>
        </authorList>
    </citation>
    <scope>NUCLEOTIDE SEQUENCE</scope>
    <source>
        <strain evidence="1">CGMCC 1.15958</strain>
    </source>
</reference>
<protein>
    <recommendedName>
        <fullName evidence="3">Glycoside hydrolase</fullName>
    </recommendedName>
</protein>
<evidence type="ECO:0000313" key="2">
    <source>
        <dbReference type="Proteomes" id="UP000609064"/>
    </source>
</evidence>
<keyword evidence="2" id="KW-1185">Reference proteome</keyword>
<comment type="caution">
    <text evidence="1">The sequence shown here is derived from an EMBL/GenBank/DDBJ whole genome shotgun (WGS) entry which is preliminary data.</text>
</comment>
<dbReference type="Gene3D" id="3.20.20.80">
    <property type="entry name" value="Glycosidases"/>
    <property type="match status" value="1"/>
</dbReference>
<dbReference type="CDD" id="cd19608">
    <property type="entry name" value="GH113_mannanase-like"/>
    <property type="match status" value="1"/>
</dbReference>
<dbReference type="InterPro" id="IPR055151">
    <property type="entry name" value="GH113"/>
</dbReference>
<dbReference type="EMBL" id="BMKK01000004">
    <property type="protein sequence ID" value="GGD57342.1"/>
    <property type="molecule type" value="Genomic_DNA"/>
</dbReference>
<proteinExistence type="predicted"/>
<organism evidence="1 2">
    <name type="scientific">Emticicia aquatilis</name>
    <dbReference type="NCBI Taxonomy" id="1537369"/>
    <lineage>
        <taxon>Bacteria</taxon>
        <taxon>Pseudomonadati</taxon>
        <taxon>Bacteroidota</taxon>
        <taxon>Cytophagia</taxon>
        <taxon>Cytophagales</taxon>
        <taxon>Leadbetterellaceae</taxon>
        <taxon>Emticicia</taxon>
    </lineage>
</organism>
<accession>A0A916YRB8</accession>
<dbReference type="InterPro" id="IPR017853">
    <property type="entry name" value="GH"/>
</dbReference>
<evidence type="ECO:0000313" key="1">
    <source>
        <dbReference type="EMBL" id="GGD57342.1"/>
    </source>
</evidence>
<dbReference type="SUPFAM" id="SSF51445">
    <property type="entry name" value="(Trans)glycosidases"/>
    <property type="match status" value="1"/>
</dbReference>